<protein>
    <recommendedName>
        <fullName evidence="1">ARB-07466-like C-terminal domain-containing protein</fullName>
    </recommendedName>
</protein>
<dbReference type="InterPro" id="IPR058593">
    <property type="entry name" value="ARB_07466-like_C"/>
</dbReference>
<accession>A0ABV8FM40</accession>
<gene>
    <name evidence="2" type="ORF">ACFOVU_11035</name>
</gene>
<dbReference type="Proteomes" id="UP001595847">
    <property type="component" value="Unassembled WGS sequence"/>
</dbReference>
<comment type="caution">
    <text evidence="2">The sequence shown here is derived from an EMBL/GenBank/DDBJ whole genome shotgun (WGS) entry which is preliminary data.</text>
</comment>
<reference evidence="3" key="1">
    <citation type="journal article" date="2019" name="Int. J. Syst. Evol. Microbiol.">
        <title>The Global Catalogue of Microorganisms (GCM) 10K type strain sequencing project: providing services to taxonomists for standard genome sequencing and annotation.</title>
        <authorList>
            <consortium name="The Broad Institute Genomics Platform"/>
            <consortium name="The Broad Institute Genome Sequencing Center for Infectious Disease"/>
            <person name="Wu L."/>
            <person name="Ma J."/>
        </authorList>
    </citation>
    <scope>NUCLEOTIDE SEQUENCE [LARGE SCALE GENOMIC DNA]</scope>
    <source>
        <strain evidence="3">TBRC 1826</strain>
    </source>
</reference>
<dbReference type="EMBL" id="JBHSBH010000007">
    <property type="protein sequence ID" value="MFC3996454.1"/>
    <property type="molecule type" value="Genomic_DNA"/>
</dbReference>
<name>A0ABV8FM40_9ACTN</name>
<evidence type="ECO:0000313" key="2">
    <source>
        <dbReference type="EMBL" id="MFC3996454.1"/>
    </source>
</evidence>
<dbReference type="RefSeq" id="WP_378532507.1">
    <property type="nucleotide sequence ID" value="NZ_JBHSBH010000007.1"/>
</dbReference>
<sequence length="255" mass="26790">MSARTGRTRGLLVTLAVLAVLAAGAYLAIPRVLDRVGMNLDATALPWGPPCSVQTGTGDDGASVGLSIADAQRATTAVALEALGGEAPDTTGIDPAVLDRLREGPPGDAGPSLTCRAAATDGLDAEELTPSGLTPRAETVRTAMAEVFGEQSLGGFEPGGVDAGHGTDSAHYDGRAIDVFYRPVTEENRREGWLLAHWLVAHAEELAIANVIFDDRIWNMRGSAGGWWPYQSPDPDNEILRHLDHVHVDVQRGGA</sequence>
<organism evidence="2 3">
    <name type="scientific">Nocardiopsis sediminis</name>
    <dbReference type="NCBI Taxonomy" id="1778267"/>
    <lineage>
        <taxon>Bacteria</taxon>
        <taxon>Bacillati</taxon>
        <taxon>Actinomycetota</taxon>
        <taxon>Actinomycetes</taxon>
        <taxon>Streptosporangiales</taxon>
        <taxon>Nocardiopsidaceae</taxon>
        <taxon>Nocardiopsis</taxon>
    </lineage>
</organism>
<proteinExistence type="predicted"/>
<evidence type="ECO:0000259" key="1">
    <source>
        <dbReference type="Pfam" id="PF26571"/>
    </source>
</evidence>
<dbReference type="Pfam" id="PF26571">
    <property type="entry name" value="VldE"/>
    <property type="match status" value="1"/>
</dbReference>
<evidence type="ECO:0000313" key="3">
    <source>
        <dbReference type="Proteomes" id="UP001595847"/>
    </source>
</evidence>
<keyword evidence="3" id="KW-1185">Reference proteome</keyword>
<feature type="domain" description="ARB-07466-like C-terminal" evidence="1">
    <location>
        <begin position="131"/>
        <end position="233"/>
    </location>
</feature>